<dbReference type="AlphaFoldDB" id="N9PQ43"/>
<dbReference type="InterPro" id="IPR036388">
    <property type="entry name" value="WH-like_DNA-bd_sf"/>
</dbReference>
<dbReference type="PANTHER" id="PTHR33202">
    <property type="entry name" value="ZINC UPTAKE REGULATION PROTEIN"/>
    <property type="match status" value="1"/>
</dbReference>
<dbReference type="PATRIC" id="fig|1217695.3.peg.718"/>
<dbReference type="PANTHER" id="PTHR33202:SF7">
    <property type="entry name" value="FERRIC UPTAKE REGULATION PROTEIN"/>
    <property type="match status" value="1"/>
</dbReference>
<accession>N9PQ43</accession>
<dbReference type="GO" id="GO:1900376">
    <property type="term" value="P:regulation of secondary metabolite biosynthetic process"/>
    <property type="evidence" value="ECO:0007669"/>
    <property type="project" value="TreeGrafter"/>
</dbReference>
<gene>
    <name evidence="1" type="ORF">F889_00744</name>
</gene>
<protein>
    <recommendedName>
        <fullName evidence="3">Ferric uptake regulator family protein</fullName>
    </recommendedName>
</protein>
<sequence>MYSKLLINKGLMPTTARITVLEVLAQHHGLTADDIYMIANKNGELKIGTIYRVLSDLEKQNLIQRVISGRNKSLYKLLGNKINCNIRNTINGEVQPYSNPEIDHLLEEVLHKLDGEFSAIDLILYKS</sequence>
<dbReference type="SUPFAM" id="SSF46785">
    <property type="entry name" value="Winged helix' DNA-binding domain"/>
    <property type="match status" value="1"/>
</dbReference>
<evidence type="ECO:0008006" key="3">
    <source>
        <dbReference type="Google" id="ProtNLM"/>
    </source>
</evidence>
<organism evidence="1 2">
    <name type="scientific">Acinetobacter colistiniresistens</name>
    <dbReference type="NCBI Taxonomy" id="280145"/>
    <lineage>
        <taxon>Bacteria</taxon>
        <taxon>Pseudomonadati</taxon>
        <taxon>Pseudomonadota</taxon>
        <taxon>Gammaproteobacteria</taxon>
        <taxon>Moraxellales</taxon>
        <taxon>Moraxellaceae</taxon>
        <taxon>Acinetobacter</taxon>
    </lineage>
</organism>
<dbReference type="Gene3D" id="1.10.10.10">
    <property type="entry name" value="Winged helix-like DNA-binding domain superfamily/Winged helix DNA-binding domain"/>
    <property type="match status" value="1"/>
</dbReference>
<evidence type="ECO:0000313" key="2">
    <source>
        <dbReference type="Proteomes" id="UP000013009"/>
    </source>
</evidence>
<dbReference type="InterPro" id="IPR002481">
    <property type="entry name" value="FUR"/>
</dbReference>
<dbReference type="EMBL" id="APRZ01000009">
    <property type="protein sequence ID" value="ENX35669.1"/>
    <property type="molecule type" value="Genomic_DNA"/>
</dbReference>
<dbReference type="GO" id="GO:0045892">
    <property type="term" value="P:negative regulation of DNA-templated transcription"/>
    <property type="evidence" value="ECO:0007669"/>
    <property type="project" value="TreeGrafter"/>
</dbReference>
<dbReference type="Proteomes" id="UP000013009">
    <property type="component" value="Unassembled WGS sequence"/>
</dbReference>
<evidence type="ECO:0000313" key="1">
    <source>
        <dbReference type="EMBL" id="ENX35669.1"/>
    </source>
</evidence>
<dbReference type="Pfam" id="PF01475">
    <property type="entry name" value="FUR"/>
    <property type="match status" value="1"/>
</dbReference>
<keyword evidence="2" id="KW-1185">Reference proteome</keyword>
<dbReference type="GO" id="GO:0008270">
    <property type="term" value="F:zinc ion binding"/>
    <property type="evidence" value="ECO:0007669"/>
    <property type="project" value="TreeGrafter"/>
</dbReference>
<dbReference type="GO" id="GO:0003700">
    <property type="term" value="F:DNA-binding transcription factor activity"/>
    <property type="evidence" value="ECO:0007669"/>
    <property type="project" value="InterPro"/>
</dbReference>
<name>N9PQ43_9GAMM</name>
<dbReference type="HOGENOM" id="CLU_158405_0_0_6"/>
<reference evidence="1 2" key="1">
    <citation type="submission" date="2013-02" db="EMBL/GenBank/DDBJ databases">
        <title>The Genome Sequence of Acinetobacter sp. NIPH 1859.</title>
        <authorList>
            <consortium name="The Broad Institute Genome Sequencing Platform"/>
            <consortium name="The Broad Institute Genome Sequencing Center for Infectious Disease"/>
            <person name="Cerqueira G."/>
            <person name="Feldgarden M."/>
            <person name="Courvalin P."/>
            <person name="Perichon B."/>
            <person name="Grillot-Courvalin C."/>
            <person name="Clermont D."/>
            <person name="Rocha E."/>
            <person name="Yoon E.-J."/>
            <person name="Nemec A."/>
            <person name="Walker B."/>
            <person name="Young S.K."/>
            <person name="Zeng Q."/>
            <person name="Gargeya S."/>
            <person name="Fitzgerald M."/>
            <person name="Haas B."/>
            <person name="Abouelleil A."/>
            <person name="Alvarado L."/>
            <person name="Arachchi H.M."/>
            <person name="Berlin A.M."/>
            <person name="Chapman S.B."/>
            <person name="Dewar J."/>
            <person name="Goldberg J."/>
            <person name="Griggs A."/>
            <person name="Gujja S."/>
            <person name="Hansen M."/>
            <person name="Howarth C."/>
            <person name="Imamovic A."/>
            <person name="Larimer J."/>
            <person name="McCowan C."/>
            <person name="Murphy C."/>
            <person name="Neiman D."/>
            <person name="Pearson M."/>
            <person name="Priest M."/>
            <person name="Roberts A."/>
            <person name="Saif S."/>
            <person name="Shea T."/>
            <person name="Sisk P."/>
            <person name="Sykes S."/>
            <person name="Wortman J."/>
            <person name="Nusbaum C."/>
            <person name="Birren B."/>
        </authorList>
    </citation>
    <scope>NUCLEOTIDE SEQUENCE [LARGE SCALE GENOMIC DNA]</scope>
    <source>
        <strain evidence="1 2">NIPH 1859</strain>
    </source>
</reference>
<comment type="caution">
    <text evidence="1">The sequence shown here is derived from an EMBL/GenBank/DDBJ whole genome shotgun (WGS) entry which is preliminary data.</text>
</comment>
<proteinExistence type="predicted"/>
<dbReference type="RefSeq" id="WP_005270457.1">
    <property type="nucleotide sequence ID" value="NZ_KB850194.1"/>
</dbReference>
<dbReference type="GO" id="GO:0000976">
    <property type="term" value="F:transcription cis-regulatory region binding"/>
    <property type="evidence" value="ECO:0007669"/>
    <property type="project" value="TreeGrafter"/>
</dbReference>
<dbReference type="OrthoDB" id="6704545at2"/>
<dbReference type="InterPro" id="IPR036390">
    <property type="entry name" value="WH_DNA-bd_sf"/>
</dbReference>